<organism evidence="1 2">
    <name type="scientific">Thermoproteota archaeon</name>
    <dbReference type="NCBI Taxonomy" id="2056631"/>
    <lineage>
        <taxon>Archaea</taxon>
        <taxon>Thermoproteota</taxon>
    </lineage>
</organism>
<evidence type="ECO:0000313" key="1">
    <source>
        <dbReference type="EMBL" id="RLE49901.1"/>
    </source>
</evidence>
<evidence type="ECO:0008006" key="3">
    <source>
        <dbReference type="Google" id="ProtNLM"/>
    </source>
</evidence>
<comment type="caution">
    <text evidence="1">The sequence shown here is derived from an EMBL/GenBank/DDBJ whole genome shotgun (WGS) entry which is preliminary data.</text>
</comment>
<sequence length="73" mass="8540">MAEELKDRILKFLEDKRGQKFNIRAISKELGISYATCLKWVEVLIAENKIKVEDYGNIKLVWVEENERPSGEN</sequence>
<dbReference type="AlphaFoldDB" id="A0A497ESK5"/>
<gene>
    <name evidence="1" type="ORF">DRJ31_03115</name>
</gene>
<dbReference type="EMBL" id="QMQV01000018">
    <property type="protein sequence ID" value="RLE49901.1"/>
    <property type="molecule type" value="Genomic_DNA"/>
</dbReference>
<name>A0A497ESK5_9CREN</name>
<dbReference type="Proteomes" id="UP000278475">
    <property type="component" value="Unassembled WGS sequence"/>
</dbReference>
<evidence type="ECO:0000313" key="2">
    <source>
        <dbReference type="Proteomes" id="UP000278475"/>
    </source>
</evidence>
<reference evidence="1 2" key="1">
    <citation type="submission" date="2018-06" db="EMBL/GenBank/DDBJ databases">
        <title>Extensive metabolic versatility and redundancy in microbially diverse, dynamic hydrothermal sediments.</title>
        <authorList>
            <person name="Dombrowski N."/>
            <person name="Teske A."/>
            <person name="Baker B.J."/>
        </authorList>
    </citation>
    <scope>NUCLEOTIDE SEQUENCE [LARGE SCALE GENOMIC DNA]</scope>
    <source>
        <strain evidence="1">B66_G16</strain>
    </source>
</reference>
<proteinExistence type="predicted"/>
<protein>
    <recommendedName>
        <fullName evidence="3">Winged helix-turn-helix domain-containing protein</fullName>
    </recommendedName>
</protein>
<accession>A0A497ESK5</accession>